<dbReference type="Proteomes" id="UP000594800">
    <property type="component" value="Chromosome"/>
</dbReference>
<evidence type="ECO:0000313" key="3">
    <source>
        <dbReference type="EMBL" id="QPH53180.1"/>
    </source>
</evidence>
<dbReference type="InterPro" id="IPR051317">
    <property type="entry name" value="Gfo/Idh/MocA_oxidoreduct"/>
</dbReference>
<dbReference type="Pfam" id="PF01408">
    <property type="entry name" value="GFO_IDH_MocA"/>
    <property type="match status" value="1"/>
</dbReference>
<dbReference type="RefSeq" id="WP_196102391.1">
    <property type="nucleotide sequence ID" value="NZ_CP064942.1"/>
</dbReference>
<sequence length="336" mass="37122">MTLTVACLGAGYFARFHHEAWERIDGVAPIAVVDRDLPRAAEVGWPAFPTLEEAFARGVPDILDIATPPETHLAAIRAGLAAGVRLIICQKPFCAGMEEAVAATESAEAAGIPLIVHENFRFQPWYRVMRAALEAGRLGEVHQLTFRLRTGDGQGPRAYLDRQPYFQQMERFLVHETGVHWIDTFRFLLGRPDWVMADLRRMNPVIAGEDAGHVLFGFPGGVRALLDANRHLDHASDTPRRTFGEAELEGTEATITLRGDGGVRLRDHGSQAEDVLLPSRDWPGFAGDCVHALQAHVVAHLREGAPLENTARDYLDVLRIEEAVYRAAETGCRQTL</sequence>
<dbReference type="Gene3D" id="3.30.360.10">
    <property type="entry name" value="Dihydrodipicolinate Reductase, domain 2"/>
    <property type="match status" value="1"/>
</dbReference>
<protein>
    <submittedName>
        <fullName evidence="3">Gfo/Idh/MocA family oxidoreductase</fullName>
    </submittedName>
</protein>
<gene>
    <name evidence="3" type="ORF">I0K15_15440</name>
</gene>
<dbReference type="KEGG" id="poz:I0K15_15440"/>
<organism evidence="3 4">
    <name type="scientific">Pontivivens ytuae</name>
    <dbReference type="NCBI Taxonomy" id="2789856"/>
    <lineage>
        <taxon>Bacteria</taxon>
        <taxon>Pseudomonadati</taxon>
        <taxon>Pseudomonadota</taxon>
        <taxon>Alphaproteobacteria</taxon>
        <taxon>Rhodobacterales</taxon>
        <taxon>Paracoccaceae</taxon>
        <taxon>Pontivivens</taxon>
    </lineage>
</organism>
<reference evidence="3" key="1">
    <citation type="submission" date="2020-11" db="EMBL/GenBank/DDBJ databases">
        <title>Description of Pontivivens ytuae sp. nov. isolated from deep sea sediment of Mariana Trench.</title>
        <authorList>
            <person name="Wang Z."/>
            <person name="Sun Q.-L."/>
            <person name="Xu X.-D."/>
            <person name="Tang Y.-Z."/>
            <person name="Zhang J."/>
        </authorList>
    </citation>
    <scope>NUCLEOTIDE SEQUENCE [LARGE SCALE GENOMIC DNA]</scope>
    <source>
        <strain evidence="3">MT2928</strain>
    </source>
</reference>
<dbReference type="EMBL" id="CP064942">
    <property type="protein sequence ID" value="QPH53180.1"/>
    <property type="molecule type" value="Genomic_DNA"/>
</dbReference>
<feature type="domain" description="Gfo/Idh/MocA-like oxidoreductase N-terminal" evidence="1">
    <location>
        <begin position="4"/>
        <end position="116"/>
    </location>
</feature>
<dbReference type="GO" id="GO:0000166">
    <property type="term" value="F:nucleotide binding"/>
    <property type="evidence" value="ECO:0007669"/>
    <property type="project" value="InterPro"/>
</dbReference>
<evidence type="ECO:0000313" key="4">
    <source>
        <dbReference type="Proteomes" id="UP000594800"/>
    </source>
</evidence>
<dbReference type="SUPFAM" id="SSF51735">
    <property type="entry name" value="NAD(P)-binding Rossmann-fold domains"/>
    <property type="match status" value="1"/>
</dbReference>
<keyword evidence="4" id="KW-1185">Reference proteome</keyword>
<dbReference type="Pfam" id="PF22725">
    <property type="entry name" value="GFO_IDH_MocA_C3"/>
    <property type="match status" value="1"/>
</dbReference>
<dbReference type="InterPro" id="IPR000683">
    <property type="entry name" value="Gfo/Idh/MocA-like_OxRdtase_N"/>
</dbReference>
<name>A0A7S9QBW2_9RHOB</name>
<dbReference type="Gene3D" id="3.40.50.720">
    <property type="entry name" value="NAD(P)-binding Rossmann-like Domain"/>
    <property type="match status" value="1"/>
</dbReference>
<feature type="domain" description="GFO/IDH/MocA-like oxidoreductase" evidence="2">
    <location>
        <begin position="126"/>
        <end position="255"/>
    </location>
</feature>
<dbReference type="PANTHER" id="PTHR43708:SF8">
    <property type="entry name" value="OXIDOREDUCTASE"/>
    <property type="match status" value="1"/>
</dbReference>
<dbReference type="InterPro" id="IPR055170">
    <property type="entry name" value="GFO_IDH_MocA-like_dom"/>
</dbReference>
<evidence type="ECO:0000259" key="2">
    <source>
        <dbReference type="Pfam" id="PF22725"/>
    </source>
</evidence>
<proteinExistence type="predicted"/>
<dbReference type="SUPFAM" id="SSF55347">
    <property type="entry name" value="Glyceraldehyde-3-phosphate dehydrogenase-like, C-terminal domain"/>
    <property type="match status" value="1"/>
</dbReference>
<dbReference type="AlphaFoldDB" id="A0A7S9QBW2"/>
<dbReference type="PANTHER" id="PTHR43708">
    <property type="entry name" value="CONSERVED EXPRESSED OXIDOREDUCTASE (EUROFUNG)"/>
    <property type="match status" value="1"/>
</dbReference>
<accession>A0A7S9QBW2</accession>
<dbReference type="InterPro" id="IPR036291">
    <property type="entry name" value="NAD(P)-bd_dom_sf"/>
</dbReference>
<evidence type="ECO:0000259" key="1">
    <source>
        <dbReference type="Pfam" id="PF01408"/>
    </source>
</evidence>